<feature type="domain" description="CobB/CobQ-like glutamine amidotransferase" evidence="9">
    <location>
        <begin position="283"/>
        <end position="473"/>
    </location>
</feature>
<dbReference type="Proteomes" id="UP000014408">
    <property type="component" value="Unassembled WGS sequence"/>
</dbReference>
<dbReference type="AlphaFoldDB" id="S2YZV1"/>
<dbReference type="InterPro" id="IPR002586">
    <property type="entry name" value="CobQ/CobB/MinD/ParA_Nub-bd_dom"/>
</dbReference>
<gene>
    <name evidence="7" type="primary">cobB</name>
    <name evidence="10" type="ORF">HMPREF1219_00843</name>
</gene>
<dbReference type="InterPro" id="IPR027417">
    <property type="entry name" value="P-loop_NTPase"/>
</dbReference>
<dbReference type="Pfam" id="PF07685">
    <property type="entry name" value="GATase_3"/>
    <property type="match status" value="1"/>
</dbReference>
<comment type="domain">
    <text evidence="7">Comprises of two domains. The C-terminal domain contains the binding site for glutamine and catalyzes the hydrolysis of this substrate to glutamate and ammonia. The N-terminal domain is anticipated to bind ATP and hydrogenobyrinate and catalyzes the ultimate synthesis of the diamide product. The ammonia produced via the glutaminase domain is probably translocated to the adjacent domain via a molecular tunnel, where it reacts with an activated intermediate.</text>
</comment>
<evidence type="ECO:0000256" key="3">
    <source>
        <dbReference type="ARBA" id="ARBA00022741"/>
    </source>
</evidence>
<feature type="active site" description="Nucleophile" evidence="7">
    <location>
        <position position="364"/>
    </location>
</feature>
<evidence type="ECO:0000259" key="9">
    <source>
        <dbReference type="Pfam" id="PF07685"/>
    </source>
</evidence>
<dbReference type="NCBIfam" id="NF002204">
    <property type="entry name" value="PRK01077.1"/>
    <property type="match status" value="1"/>
</dbReference>
<dbReference type="GO" id="GO:0009236">
    <property type="term" value="P:cobalamin biosynthetic process"/>
    <property type="evidence" value="ECO:0007669"/>
    <property type="project" value="UniProtKB-UniRule"/>
</dbReference>
<keyword evidence="2 7" id="KW-0436">Ligase</keyword>
<comment type="caution">
    <text evidence="10">The sequence shown here is derived from an EMBL/GenBank/DDBJ whole genome shotgun (WGS) entry which is preliminary data.</text>
</comment>
<organism evidence="10 11">
    <name type="scientific">Corynebacterium pyruviciproducens ATCC BAA-1742</name>
    <dbReference type="NCBI Taxonomy" id="1125779"/>
    <lineage>
        <taxon>Bacteria</taxon>
        <taxon>Bacillati</taxon>
        <taxon>Actinomycetota</taxon>
        <taxon>Actinomycetes</taxon>
        <taxon>Mycobacteriales</taxon>
        <taxon>Corynebacteriaceae</taxon>
        <taxon>Corynebacterium</taxon>
    </lineage>
</organism>
<comment type="miscellaneous">
    <text evidence="7">The a and c carboxylates of hydrogenobyrinate are activated for nucleophilic attack via formation of a phosphorylated intermediate by ATP. CobB catalyzes first the amidation of the c-carboxylate, and then that of the a-carboxylate.</text>
</comment>
<evidence type="ECO:0000313" key="11">
    <source>
        <dbReference type="Proteomes" id="UP000014408"/>
    </source>
</evidence>
<dbReference type="STRING" id="1125779.HMPREF1219_00843"/>
<dbReference type="InterPro" id="IPR029062">
    <property type="entry name" value="Class_I_gatase-like"/>
</dbReference>
<evidence type="ECO:0000256" key="5">
    <source>
        <dbReference type="ARBA" id="ARBA00022842"/>
    </source>
</evidence>
<keyword evidence="6 7" id="KW-0315">Glutamine amidotransferase</keyword>
<protein>
    <recommendedName>
        <fullName evidence="7">Hydrogenobyrinate a,c-diamide synthase</fullName>
        <ecNumber evidence="7">6.3.5.9</ecNumber>
    </recommendedName>
    <alternativeName>
        <fullName evidence="7">Hydrogenobyrinic acid a,c-diamide synthase</fullName>
    </alternativeName>
</protein>
<comment type="similarity">
    <text evidence="7">Belongs to the CobB/CbiA family.</text>
</comment>
<comment type="function">
    <text evidence="7">Catalyzes the ATP-dependent amidation of the two carboxylate groups at positions a and c of hydrogenobyrinate, using either L-glutamine or ammonia as the nitrogen source.</text>
</comment>
<evidence type="ECO:0000259" key="8">
    <source>
        <dbReference type="Pfam" id="PF01656"/>
    </source>
</evidence>
<dbReference type="PROSITE" id="PS51274">
    <property type="entry name" value="GATASE_COBBQ"/>
    <property type="match status" value="1"/>
</dbReference>
<dbReference type="SUPFAM" id="SSF52317">
    <property type="entry name" value="Class I glutamine amidotransferase-like"/>
    <property type="match status" value="1"/>
</dbReference>
<feature type="site" description="Increases nucleophilicity of active site Cys" evidence="7">
    <location>
        <position position="470"/>
    </location>
</feature>
<dbReference type="InterPro" id="IPR004484">
    <property type="entry name" value="CbiA/CobB_synth"/>
</dbReference>
<dbReference type="CDD" id="cd03130">
    <property type="entry name" value="GATase1_CobB"/>
    <property type="match status" value="1"/>
</dbReference>
<dbReference type="CDD" id="cd05388">
    <property type="entry name" value="CobB_N"/>
    <property type="match status" value="1"/>
</dbReference>
<reference evidence="10 11" key="1">
    <citation type="submission" date="2013-05" db="EMBL/GenBank/DDBJ databases">
        <title>The Genome Sequence of Corynebacterium pyruviciproducens 1773O (ATCC BAA-1742).</title>
        <authorList>
            <consortium name="The Broad Institute Genomics Platform"/>
            <person name="Earl A."/>
            <person name="Ward D."/>
            <person name="Feldgarden M."/>
            <person name="Gevers D."/>
            <person name="Tong J."/>
            <person name="Walker B."/>
            <person name="Young S."/>
            <person name="Zeng Q."/>
            <person name="Gargeya S."/>
            <person name="Fitzgerald M."/>
            <person name="Haas B."/>
            <person name="Abouelleil A."/>
            <person name="Allen A.W."/>
            <person name="Alvarado L."/>
            <person name="Arachchi H.M."/>
            <person name="Berlin A.M."/>
            <person name="Chapman S.B."/>
            <person name="Gainer-Dewar J."/>
            <person name="Goldberg J."/>
            <person name="Griggs A."/>
            <person name="Gujja S."/>
            <person name="Hansen M."/>
            <person name="Howarth C."/>
            <person name="Imamovic A."/>
            <person name="Ireland A."/>
            <person name="Larimer J."/>
            <person name="McCowan C."/>
            <person name="Murphy C."/>
            <person name="Pearson M."/>
            <person name="Poon T.W."/>
            <person name="Priest M."/>
            <person name="Roberts A."/>
            <person name="Saif S."/>
            <person name="Shea T."/>
            <person name="Sisk P."/>
            <person name="Sykes S."/>
            <person name="Wortman J."/>
            <person name="Nusbaum C."/>
            <person name="Birren B."/>
        </authorList>
    </citation>
    <scope>NUCLEOTIDE SEQUENCE [LARGE SCALE GENOMIC DNA]</scope>
    <source>
        <strain evidence="10 11">ATCC BAA-1742</strain>
    </source>
</reference>
<evidence type="ECO:0000256" key="4">
    <source>
        <dbReference type="ARBA" id="ARBA00022840"/>
    </source>
</evidence>
<sequence length="496" mass="51253">MVSANPLVTTAVGGGRASHSSPTLVPGVVIAGSGSGTGKTTVATGLMAALAKDRTVAPFKVGPDFIDPSYHAIATGRPGRNLDSFLCGRELIGPLYAHGCAGAEISVVEGVMGLFDGRIATRSPEPGDREPGEARFPGSTAEIAGLIGLPIVLVLGVRGVSATAGAIIHGLSTFDPGVHVAGVILNNVGSTRHVAACTRAIEETGIPVVGAIPRVKDIAVPSRHLGLITAEESGAAAEQAVARMGEIVANNVDLDALTGLSSVSYSGPAWSPTVDSPVHGRVRIALAAGPAFTFVYSELPEVLEAAGAQVIPFDPLTEQLPKCDGLIIPGGFPEEHVEPLSANTRLLHHIHDEAARGMPVYAECAGLLTLCASLDGKPMAGVIPRNASMTGRLTLGYRQAHAESESVLFAAGETVAGHEFHHTSLVPQENTSAVARTSDAVSPAWGWETWQGDRVTEGFVTRNVHASYLHTHPAATKNNLGRFVSACWRFGHLAGS</sequence>
<dbReference type="SUPFAM" id="SSF52540">
    <property type="entry name" value="P-loop containing nucleoside triphosphate hydrolases"/>
    <property type="match status" value="1"/>
</dbReference>
<evidence type="ECO:0000256" key="2">
    <source>
        <dbReference type="ARBA" id="ARBA00022598"/>
    </source>
</evidence>
<comment type="pathway">
    <text evidence="7">Cofactor biosynthesis; adenosylcobalamin biosynthesis; cob(II)yrinate a,c-diamide from precorrin-2 (aerobic route): step 9/10.</text>
</comment>
<dbReference type="GO" id="GO:0005524">
    <property type="term" value="F:ATP binding"/>
    <property type="evidence" value="ECO:0007669"/>
    <property type="project" value="UniProtKB-UniRule"/>
</dbReference>
<evidence type="ECO:0000256" key="6">
    <source>
        <dbReference type="ARBA" id="ARBA00022962"/>
    </source>
</evidence>
<dbReference type="HOGENOM" id="CLU_022752_1_1_11"/>
<dbReference type="eggNOG" id="COG1797">
    <property type="taxonomic scope" value="Bacteria"/>
</dbReference>
<evidence type="ECO:0000256" key="1">
    <source>
        <dbReference type="ARBA" id="ARBA00001946"/>
    </source>
</evidence>
<proteinExistence type="inferred from homology"/>
<dbReference type="UniPathway" id="UPA00148">
    <property type="reaction ID" value="UER00220"/>
</dbReference>
<feature type="domain" description="CobQ/CobB/MinD/ParA nucleotide binding" evidence="8">
    <location>
        <begin position="28"/>
        <end position="225"/>
    </location>
</feature>
<dbReference type="PATRIC" id="fig|1125779.3.peg.827"/>
<evidence type="ECO:0000313" key="10">
    <source>
        <dbReference type="EMBL" id="EPD69898.1"/>
    </source>
</evidence>
<accession>S2YZV1</accession>
<name>S2YZV1_9CORY</name>
<dbReference type="EMBL" id="ATBY01000010">
    <property type="protein sequence ID" value="EPD69898.1"/>
    <property type="molecule type" value="Genomic_DNA"/>
</dbReference>
<dbReference type="GO" id="GO:0043802">
    <property type="term" value="F:hydrogenobyrinic acid a,c-diamide synthase (glutamine-hydrolysing) activity"/>
    <property type="evidence" value="ECO:0007669"/>
    <property type="project" value="UniProtKB-UniRule"/>
</dbReference>
<keyword evidence="4 7" id="KW-0067">ATP-binding</keyword>
<keyword evidence="5 7" id="KW-0460">Magnesium</keyword>
<dbReference type="PANTHER" id="PTHR43873:SF1">
    <property type="entry name" value="COBYRINATE A,C-DIAMIDE SYNTHASE"/>
    <property type="match status" value="1"/>
</dbReference>
<keyword evidence="3 7" id="KW-0547">Nucleotide-binding</keyword>
<dbReference type="PANTHER" id="PTHR43873">
    <property type="entry name" value="COBYRINATE A,C-DIAMIDE SYNTHASE"/>
    <property type="match status" value="1"/>
</dbReference>
<dbReference type="InterPro" id="IPR011698">
    <property type="entry name" value="GATase_3"/>
</dbReference>
<dbReference type="GO" id="GO:0042242">
    <property type="term" value="F:cobyrinic acid a,c-diamide synthase activity"/>
    <property type="evidence" value="ECO:0007669"/>
    <property type="project" value="InterPro"/>
</dbReference>
<comment type="catalytic activity">
    <reaction evidence="7">
        <text>hydrogenobyrinate + 2 L-glutamine + 2 ATP + 2 H2O = hydrogenobyrinate a,c-diamide + 2 L-glutamate + 2 ADP + 2 phosphate + 2 H(+)</text>
        <dbReference type="Rhea" id="RHEA:12544"/>
        <dbReference type="ChEBI" id="CHEBI:15377"/>
        <dbReference type="ChEBI" id="CHEBI:15378"/>
        <dbReference type="ChEBI" id="CHEBI:29985"/>
        <dbReference type="ChEBI" id="CHEBI:30616"/>
        <dbReference type="ChEBI" id="CHEBI:43474"/>
        <dbReference type="ChEBI" id="CHEBI:58359"/>
        <dbReference type="ChEBI" id="CHEBI:77873"/>
        <dbReference type="ChEBI" id="CHEBI:77874"/>
        <dbReference type="ChEBI" id="CHEBI:456216"/>
        <dbReference type="EC" id="6.3.5.9"/>
    </reaction>
</comment>
<keyword evidence="7" id="KW-0169">Cobalamin biosynthesis</keyword>
<dbReference type="NCBIfam" id="TIGR00379">
    <property type="entry name" value="cobB"/>
    <property type="match status" value="1"/>
</dbReference>
<comment type="cofactor">
    <cofactor evidence="1 7">
        <name>Mg(2+)</name>
        <dbReference type="ChEBI" id="CHEBI:18420"/>
    </cofactor>
</comment>
<dbReference type="Pfam" id="PF01656">
    <property type="entry name" value="CbiA"/>
    <property type="match status" value="1"/>
</dbReference>
<dbReference type="Gene3D" id="3.40.50.880">
    <property type="match status" value="1"/>
</dbReference>
<evidence type="ECO:0000256" key="7">
    <source>
        <dbReference type="HAMAP-Rule" id="MF_00027"/>
    </source>
</evidence>
<dbReference type="EC" id="6.3.5.9" evidence="7"/>
<dbReference type="HAMAP" id="MF_00027">
    <property type="entry name" value="CobB_CbiA"/>
    <property type="match status" value="1"/>
</dbReference>
<keyword evidence="11" id="KW-1185">Reference proteome</keyword>
<dbReference type="Gene3D" id="3.40.50.300">
    <property type="entry name" value="P-loop containing nucleotide triphosphate hydrolases"/>
    <property type="match status" value="1"/>
</dbReference>